<evidence type="ECO:0000313" key="4">
    <source>
        <dbReference type="Proteomes" id="UP000602050"/>
    </source>
</evidence>
<gene>
    <name evidence="3" type="ORF">GCM10010978_19370</name>
</gene>
<dbReference type="Pfam" id="PF02719">
    <property type="entry name" value="Polysacc_synt_2"/>
    <property type="match status" value="1"/>
</dbReference>
<organism evidence="3 4">
    <name type="scientific">Compostibacillus humi</name>
    <dbReference type="NCBI Taxonomy" id="1245525"/>
    <lineage>
        <taxon>Bacteria</taxon>
        <taxon>Bacillati</taxon>
        <taxon>Bacillota</taxon>
        <taxon>Bacilli</taxon>
        <taxon>Bacillales</taxon>
        <taxon>Bacillaceae</taxon>
        <taxon>Compostibacillus</taxon>
    </lineage>
</organism>
<evidence type="ECO:0000313" key="3">
    <source>
        <dbReference type="EMBL" id="GFZ77893.1"/>
    </source>
</evidence>
<dbReference type="RefSeq" id="WP_188392206.1">
    <property type="nucleotide sequence ID" value="NZ_BMEV01000033.1"/>
</dbReference>
<evidence type="ECO:0000256" key="1">
    <source>
        <dbReference type="ARBA" id="ARBA00007430"/>
    </source>
</evidence>
<evidence type="ECO:0000259" key="2">
    <source>
        <dbReference type="Pfam" id="PF02719"/>
    </source>
</evidence>
<dbReference type="InterPro" id="IPR036291">
    <property type="entry name" value="NAD(P)-bd_dom_sf"/>
</dbReference>
<dbReference type="InterPro" id="IPR003869">
    <property type="entry name" value="Polysac_CapD-like"/>
</dbReference>
<accession>A0A8J2TSJ1</accession>
<dbReference type="AlphaFoldDB" id="A0A8J2TSJ1"/>
<comment type="similarity">
    <text evidence="1">Belongs to the polysaccharide synthase family.</text>
</comment>
<dbReference type="InterPro" id="IPR051203">
    <property type="entry name" value="Polysaccharide_Synthase-Rel"/>
</dbReference>
<dbReference type="EMBL" id="BMEV01000033">
    <property type="protein sequence ID" value="GFZ77893.1"/>
    <property type="molecule type" value="Genomic_DNA"/>
</dbReference>
<keyword evidence="4" id="KW-1185">Reference proteome</keyword>
<dbReference type="CDD" id="cd05237">
    <property type="entry name" value="UDP_invert_4-6DH_SDR_e"/>
    <property type="match status" value="1"/>
</dbReference>
<protein>
    <submittedName>
        <fullName evidence="3">Membrane protein</fullName>
    </submittedName>
</protein>
<reference evidence="3" key="2">
    <citation type="submission" date="2020-09" db="EMBL/GenBank/DDBJ databases">
        <authorList>
            <person name="Sun Q."/>
            <person name="Zhou Y."/>
        </authorList>
    </citation>
    <scope>NUCLEOTIDE SEQUENCE</scope>
    <source>
        <strain evidence="3">CGMCC 1.12360</strain>
    </source>
</reference>
<dbReference type="Gene3D" id="3.40.50.720">
    <property type="entry name" value="NAD(P)-binding Rossmann-like Domain"/>
    <property type="match status" value="1"/>
</dbReference>
<dbReference type="PANTHER" id="PTHR43318:SF2">
    <property type="entry name" value="UDP-N-ACETYLGLUCOSAMINE 4,6-DEHYDRATASE (INVERTING)"/>
    <property type="match status" value="1"/>
</dbReference>
<dbReference type="SUPFAM" id="SSF51735">
    <property type="entry name" value="NAD(P)-binding Rossmann-fold domains"/>
    <property type="match status" value="1"/>
</dbReference>
<proteinExistence type="inferred from homology"/>
<feature type="domain" description="Polysaccharide biosynthesis protein CapD-like" evidence="2">
    <location>
        <begin position="8"/>
        <end position="291"/>
    </location>
</feature>
<dbReference type="Proteomes" id="UP000602050">
    <property type="component" value="Unassembled WGS sequence"/>
</dbReference>
<comment type="caution">
    <text evidence="3">The sequence shown here is derived from an EMBL/GenBank/DDBJ whole genome shotgun (WGS) entry which is preliminary data.</text>
</comment>
<dbReference type="PANTHER" id="PTHR43318">
    <property type="entry name" value="UDP-N-ACETYLGLUCOSAMINE 4,6-DEHYDRATASE"/>
    <property type="match status" value="1"/>
</dbReference>
<name>A0A8J2TSJ1_9BACI</name>
<reference evidence="3" key="1">
    <citation type="journal article" date="2014" name="Int. J. Syst. Evol. Microbiol.">
        <title>Complete genome sequence of Corynebacterium casei LMG S-19264T (=DSM 44701T), isolated from a smear-ripened cheese.</title>
        <authorList>
            <consortium name="US DOE Joint Genome Institute (JGI-PGF)"/>
            <person name="Walter F."/>
            <person name="Albersmeier A."/>
            <person name="Kalinowski J."/>
            <person name="Ruckert C."/>
        </authorList>
    </citation>
    <scope>NUCLEOTIDE SEQUENCE</scope>
    <source>
        <strain evidence="3">CGMCC 1.12360</strain>
    </source>
</reference>
<sequence length="335" mass="37740">MQLKDKRILVIGGTGTIGKSIVQHLLKEKPKLIRILSRDEFKQQQMKSELRNNDELKFIIGDVREYDSLYTAMQDIDYVLHLAAMKQVDTCEDNPLQAVRTNIEGTKNVINAALRQNVKKVVFTSSDKAISPTNTYGATKLIAEKMISSAQRNKGEGQTVFATVRFGNVMGSRGSVIPLFKDRIIKDRKITITDMNMTRFMMTLNQATTLTIKALKQAKGGEVFVLKMPVIKLGDLTEVLMQEICQKNGINPADVDIEIIGIRPGEKEYEELMTFEESKAAWELPDMYVIQGEANMKKLYGEGRKARVGSYSSMNQKPLTRENLRKLLQEAGLLS</sequence>